<name>F2UW87_ACTVI</name>
<keyword evidence="1" id="KW-0812">Transmembrane</keyword>
<comment type="caution">
    <text evidence="2">The sequence shown here is derived from an EMBL/GenBank/DDBJ whole genome shotgun (WGS) entry which is preliminary data.</text>
</comment>
<evidence type="ECO:0000313" key="3">
    <source>
        <dbReference type="Proteomes" id="UP000004668"/>
    </source>
</evidence>
<dbReference type="Proteomes" id="UP000004668">
    <property type="component" value="Unassembled WGS sequence"/>
</dbReference>
<protein>
    <submittedName>
        <fullName evidence="2">Uncharacterized protein</fullName>
    </submittedName>
</protein>
<reference evidence="2 3" key="2">
    <citation type="submission" date="2011-10" db="EMBL/GenBank/DDBJ databases">
        <title>The Genome Sequence of Actinomyces viscosus C505.</title>
        <authorList>
            <consortium name="The Broad Institute Genome Sequencing Platform"/>
            <consortium name="The Broad Institute Genome Sequencing Center for Infectious Disease"/>
            <person name="Earl A."/>
            <person name="Ward D."/>
            <person name="Feldgarden M."/>
            <person name="Gevers D."/>
            <person name="Sibley C.D."/>
            <person name="Field T.R."/>
            <person name="Grinwis M."/>
            <person name="Eshaghurshan C.S."/>
            <person name="Surette M.G."/>
            <person name="Young S.K."/>
            <person name="Zeng Q."/>
            <person name="Gargeya S."/>
            <person name="Fitzgerald M."/>
            <person name="Haas B."/>
            <person name="Abouelleil A."/>
            <person name="Alvarado L."/>
            <person name="Arachchi H.M."/>
            <person name="Berlin A."/>
            <person name="Brown A."/>
            <person name="Chapman S.B."/>
            <person name="Chen Z."/>
            <person name="Dunbar C."/>
            <person name="Freedman E."/>
            <person name="Gearin G."/>
            <person name="Goldberg J."/>
            <person name="Griggs A."/>
            <person name="Gujja S."/>
            <person name="Heiman D."/>
            <person name="Howarth C."/>
            <person name="Larson L."/>
            <person name="Lui A."/>
            <person name="MacDonald P.J.P."/>
            <person name="Montmayeur A."/>
            <person name="Murphy C."/>
            <person name="Neiman D."/>
            <person name="Pearson M."/>
            <person name="Priest M."/>
            <person name="Roberts A."/>
            <person name="Saif S."/>
            <person name="Shea T."/>
            <person name="Shenoy N."/>
            <person name="Sisk P."/>
            <person name="Stolte C."/>
            <person name="Sykes S."/>
            <person name="Wortman J."/>
            <person name="Nusbaum C."/>
            <person name="Birren B."/>
        </authorList>
    </citation>
    <scope>NUCLEOTIDE SEQUENCE [LARGE SCALE GENOMIC DNA]</scope>
    <source>
        <strain evidence="2 3">C505</strain>
    </source>
</reference>
<keyword evidence="1" id="KW-1133">Transmembrane helix</keyword>
<feature type="transmembrane region" description="Helical" evidence="1">
    <location>
        <begin position="87"/>
        <end position="111"/>
    </location>
</feature>
<dbReference type="EMBL" id="ACRE02000028">
    <property type="protein sequence ID" value="EGE39340.1"/>
    <property type="molecule type" value="Genomic_DNA"/>
</dbReference>
<gene>
    <name evidence="2" type="ORF">HMPREF0059_00690</name>
</gene>
<evidence type="ECO:0000313" key="2">
    <source>
        <dbReference type="EMBL" id="EGE39340.1"/>
    </source>
</evidence>
<organism evidence="2 3">
    <name type="scientific">Actinomyces viscosus C505</name>
    <dbReference type="NCBI Taxonomy" id="562973"/>
    <lineage>
        <taxon>Bacteria</taxon>
        <taxon>Bacillati</taxon>
        <taxon>Actinomycetota</taxon>
        <taxon>Actinomycetes</taxon>
        <taxon>Actinomycetales</taxon>
        <taxon>Actinomycetaceae</taxon>
        <taxon>Actinomyces</taxon>
    </lineage>
</organism>
<accession>F2UW87</accession>
<dbReference type="AlphaFoldDB" id="F2UW87"/>
<sequence>MGIIRAGNRHIQNLIWVIIIGRHSNNYLPRCLTFSPSTRSTGTTRCLRIHLIVRSNRAFFEIYLTPDSNSRANLCFSTRNTLGGSSLCTSFCTNLIVYFFWFWGFIVSGAIDHPVYPPTKNASSTVDHLLSKKIVLQAILCLLRVDFIGHPALFGKFCSSFRRGARPIGLIINRKLDTAAISGTDSNLVPTLVGYPVVPIGQFFRNNTLIDLNVNYHTKAGIEILRMLMGGTRISRLMLILFRFIVSTATLHSSGPNGLTDLGENTA</sequence>
<evidence type="ECO:0000256" key="1">
    <source>
        <dbReference type="SAM" id="Phobius"/>
    </source>
</evidence>
<proteinExistence type="predicted"/>
<reference evidence="3" key="1">
    <citation type="submission" date="2010-02" db="EMBL/GenBank/DDBJ databases">
        <title>The Genome Sequence of Prevotella oris strain C735.</title>
        <authorList>
            <consortium name="The Broad Institute Genome Sequencing Platform"/>
            <person name="Ward D."/>
            <person name="Feldgarden M."/>
            <person name="Earl A."/>
            <person name="Young S.K."/>
            <person name="Zeng Q."/>
            <person name="Koehrsen M."/>
            <person name="Alvarado L."/>
            <person name="Berlin A."/>
            <person name="Bochicchio J."/>
            <person name="Borenstein D."/>
            <person name="Chapman S.B."/>
            <person name="Chen Z."/>
            <person name="Engels R."/>
            <person name="Freedman E."/>
            <person name="Gellesch M."/>
            <person name="Goldberg J."/>
            <person name="Griggs A."/>
            <person name="Gujja S."/>
            <person name="Heilman E."/>
            <person name="Heiman D."/>
            <person name="Hepburn T."/>
            <person name="Howarth C."/>
            <person name="Jen D."/>
            <person name="Larson L."/>
            <person name="Mehta T."/>
            <person name="Park D."/>
            <person name="Pearson M."/>
            <person name="Roberts A."/>
            <person name="Saif S."/>
            <person name="Shea T."/>
            <person name="Shenoy N."/>
            <person name="Sisk P."/>
            <person name="Stolte C."/>
            <person name="Sykes S."/>
            <person name="Thomson T."/>
            <person name="Walk T."/>
            <person name="White J."/>
            <person name="Yandava C."/>
            <person name="Sibley C.D."/>
            <person name="Field T.R."/>
            <person name="Grinwis M."/>
            <person name="Eshaghurshan C.S."/>
            <person name="Surette M.G."/>
            <person name="Haas B."/>
            <person name="Nusbaum C."/>
            <person name="Birren B."/>
        </authorList>
    </citation>
    <scope>NUCLEOTIDE SEQUENCE [LARGE SCALE GENOMIC DNA]</scope>
    <source>
        <strain evidence="3">C505</strain>
    </source>
</reference>
<keyword evidence="1" id="KW-0472">Membrane</keyword>
<dbReference type="HOGENOM" id="CLU_1040641_0_0_11"/>